<dbReference type="EMBL" id="MH576973">
    <property type="protein sequence ID" value="AXH67912.1"/>
    <property type="molecule type" value="Genomic_DNA"/>
</dbReference>
<dbReference type="RefSeq" id="YP_010013338.1">
    <property type="nucleotide sequence ID" value="NC_053510.1"/>
</dbReference>
<evidence type="ECO:0000313" key="2">
    <source>
        <dbReference type="Proteomes" id="UP000258832"/>
    </source>
</evidence>
<evidence type="ECO:0000313" key="1">
    <source>
        <dbReference type="EMBL" id="AXH67912.1"/>
    </source>
</evidence>
<reference evidence="2" key="1">
    <citation type="submission" date="2018-07" db="EMBL/GenBank/DDBJ databases">
        <authorList>
            <person name="Quirk P.G."/>
            <person name="Krulwich T.A."/>
        </authorList>
    </citation>
    <scope>NUCLEOTIDE SEQUENCE [LARGE SCALE GENOMIC DNA]</scope>
</reference>
<accession>A0A345MBP1</accession>
<gene>
    <name evidence="1" type="primary">108</name>
    <name evidence="1" type="ORF">SEA_BROMDEN_108</name>
</gene>
<dbReference type="Proteomes" id="UP000258832">
    <property type="component" value="Segment"/>
</dbReference>
<keyword evidence="2" id="KW-1185">Reference proteome</keyword>
<protein>
    <submittedName>
        <fullName evidence="1">Uncharacterized protein</fullName>
    </submittedName>
</protein>
<sequence length="45" mass="4932">MAFDEAAYDQAVHDFAEQNGYLPVLTAINALSAFTAQYLADHVND</sequence>
<dbReference type="GeneID" id="63209919"/>
<name>A0A345MBP1_9CAUD</name>
<proteinExistence type="predicted"/>
<organism evidence="1 2">
    <name type="scientific">Mycobacterium phage Bromden</name>
    <dbReference type="NCBI Taxonomy" id="2283252"/>
    <lineage>
        <taxon>Viruses</taxon>
        <taxon>Duplodnaviria</taxon>
        <taxon>Heunggongvirae</taxon>
        <taxon>Uroviricota</taxon>
        <taxon>Caudoviricetes</taxon>
        <taxon>Vilmaviridae</taxon>
        <taxon>Lclasvirinae</taxon>
        <taxon>Bromdenvirus</taxon>
        <taxon>Bromdenvirus bromden</taxon>
    </lineage>
</organism>
<dbReference type="KEGG" id="vg:63209919"/>